<dbReference type="Proteomes" id="UP000070299">
    <property type="component" value="Unassembled WGS sequence"/>
</dbReference>
<comment type="caution">
    <text evidence="2">The sequence shown here is derived from an EMBL/GenBank/DDBJ whole genome shotgun (WGS) entry which is preliminary data.</text>
</comment>
<name>A0A136A6G3_9ALTE</name>
<feature type="signal peptide" evidence="1">
    <location>
        <begin position="1"/>
        <end position="22"/>
    </location>
</feature>
<reference evidence="3" key="1">
    <citation type="submission" date="2016-02" db="EMBL/GenBank/DDBJ databases">
        <authorList>
            <person name="Schultz-Johansen M."/>
            <person name="Glaring M.A."/>
            <person name="Bech P.K."/>
            <person name="Stougaard P."/>
        </authorList>
    </citation>
    <scope>NUCLEOTIDE SEQUENCE [LARGE SCALE GENOMIC DNA]</scope>
    <source>
        <strain evidence="3">S66</strain>
    </source>
</reference>
<gene>
    <name evidence="2" type="ORF">AX660_05250</name>
</gene>
<dbReference type="OrthoDB" id="5500241at2"/>
<organism evidence="2 3">
    <name type="scientific">Paraglaciecola hydrolytica</name>
    <dbReference type="NCBI Taxonomy" id="1799789"/>
    <lineage>
        <taxon>Bacteria</taxon>
        <taxon>Pseudomonadati</taxon>
        <taxon>Pseudomonadota</taxon>
        <taxon>Gammaproteobacteria</taxon>
        <taxon>Alteromonadales</taxon>
        <taxon>Alteromonadaceae</taxon>
        <taxon>Paraglaciecola</taxon>
    </lineage>
</organism>
<evidence type="ECO:0000313" key="2">
    <source>
        <dbReference type="EMBL" id="KXI30818.1"/>
    </source>
</evidence>
<proteinExistence type="predicted"/>
<dbReference type="EMBL" id="LSNE01000002">
    <property type="protein sequence ID" value="KXI30818.1"/>
    <property type="molecule type" value="Genomic_DNA"/>
</dbReference>
<evidence type="ECO:0000313" key="3">
    <source>
        <dbReference type="Proteomes" id="UP000070299"/>
    </source>
</evidence>
<protein>
    <recommendedName>
        <fullName evidence="4">Lipoprotein</fullName>
    </recommendedName>
</protein>
<accession>A0A136A6G3</accession>
<feature type="chain" id="PRO_5007469541" description="Lipoprotein" evidence="1">
    <location>
        <begin position="23"/>
        <end position="92"/>
    </location>
</feature>
<evidence type="ECO:0008006" key="4">
    <source>
        <dbReference type="Google" id="ProtNLM"/>
    </source>
</evidence>
<evidence type="ECO:0000256" key="1">
    <source>
        <dbReference type="SAM" id="SignalP"/>
    </source>
</evidence>
<keyword evidence="1" id="KW-0732">Signal</keyword>
<sequence length="92" mass="10106">MRTILVLVGSLFFIGCSSVSNVMPVGKDTYRVSSEMSGQFPSWSDVKGLSLSKANEFCKAKGMYMKEGDWETHGARGWTPLNAELTFTCVAE</sequence>
<keyword evidence="3" id="KW-1185">Reference proteome</keyword>
<dbReference type="PROSITE" id="PS51257">
    <property type="entry name" value="PROKAR_LIPOPROTEIN"/>
    <property type="match status" value="1"/>
</dbReference>
<dbReference type="AlphaFoldDB" id="A0A136A6G3"/>
<dbReference type="RefSeq" id="WP_068371868.1">
    <property type="nucleotide sequence ID" value="NZ_LSNE01000002.1"/>
</dbReference>